<protein>
    <submittedName>
        <fullName evidence="1">Uncharacterized protein</fullName>
    </submittedName>
</protein>
<accession>A0A9D4U7P1</accession>
<name>A0A9D4U7P1_ADICA</name>
<sequence length="102" mass="11361">MIAFDVPGKAFLPTEGWGDHGSFTTPCEVRRQLSVEDRWCLAHPKNLVWGLVWKLVAVVRSSACSFSPWRLKAWPGLVATEGAMVAPTSSLDLMQLSRTLYK</sequence>
<dbReference type="EMBL" id="JABFUD020000022">
    <property type="protein sequence ID" value="KAI5062655.1"/>
    <property type="molecule type" value="Genomic_DNA"/>
</dbReference>
<dbReference type="Proteomes" id="UP000886520">
    <property type="component" value="Chromosome 22"/>
</dbReference>
<evidence type="ECO:0000313" key="1">
    <source>
        <dbReference type="EMBL" id="KAI5062655.1"/>
    </source>
</evidence>
<gene>
    <name evidence="1" type="ORF">GOP47_0023194</name>
</gene>
<reference evidence="1" key="1">
    <citation type="submission" date="2021-01" db="EMBL/GenBank/DDBJ databases">
        <title>Adiantum capillus-veneris genome.</title>
        <authorList>
            <person name="Fang Y."/>
            <person name="Liao Q."/>
        </authorList>
    </citation>
    <scope>NUCLEOTIDE SEQUENCE</scope>
    <source>
        <strain evidence="1">H3</strain>
        <tissue evidence="1">Leaf</tissue>
    </source>
</reference>
<comment type="caution">
    <text evidence="1">The sequence shown here is derived from an EMBL/GenBank/DDBJ whole genome shotgun (WGS) entry which is preliminary data.</text>
</comment>
<dbReference type="AlphaFoldDB" id="A0A9D4U7P1"/>
<evidence type="ECO:0000313" key="2">
    <source>
        <dbReference type="Proteomes" id="UP000886520"/>
    </source>
</evidence>
<keyword evidence="2" id="KW-1185">Reference proteome</keyword>
<proteinExistence type="predicted"/>
<organism evidence="1 2">
    <name type="scientific">Adiantum capillus-veneris</name>
    <name type="common">Maidenhair fern</name>
    <dbReference type="NCBI Taxonomy" id="13818"/>
    <lineage>
        <taxon>Eukaryota</taxon>
        <taxon>Viridiplantae</taxon>
        <taxon>Streptophyta</taxon>
        <taxon>Embryophyta</taxon>
        <taxon>Tracheophyta</taxon>
        <taxon>Polypodiopsida</taxon>
        <taxon>Polypodiidae</taxon>
        <taxon>Polypodiales</taxon>
        <taxon>Pteridineae</taxon>
        <taxon>Pteridaceae</taxon>
        <taxon>Vittarioideae</taxon>
        <taxon>Adiantum</taxon>
    </lineage>
</organism>